<comment type="caution">
    <text evidence="3">The sequence shown here is derived from an EMBL/GenBank/DDBJ whole genome shotgun (WGS) entry which is preliminary data.</text>
</comment>
<evidence type="ECO:0000313" key="4">
    <source>
        <dbReference type="Proteomes" id="UP000639643"/>
    </source>
</evidence>
<dbReference type="EMBL" id="WIGM01000949">
    <property type="protein sequence ID" value="KAF6808054.1"/>
    <property type="molecule type" value="Genomic_DNA"/>
</dbReference>
<dbReference type="Proteomes" id="UP000639643">
    <property type="component" value="Unassembled WGS sequence"/>
</dbReference>
<evidence type="ECO:0000256" key="1">
    <source>
        <dbReference type="SAM" id="MobiDB-lite"/>
    </source>
</evidence>
<accession>A0A8H6MT54</accession>
<evidence type="ECO:0000313" key="3">
    <source>
        <dbReference type="EMBL" id="KAF6808054.1"/>
    </source>
</evidence>
<dbReference type="Pfam" id="PF06985">
    <property type="entry name" value="HET"/>
    <property type="match status" value="1"/>
</dbReference>
<feature type="compositionally biased region" description="Basic residues" evidence="1">
    <location>
        <begin position="1"/>
        <end position="19"/>
    </location>
</feature>
<dbReference type="PANTHER" id="PTHR24148:SF64">
    <property type="entry name" value="HETEROKARYON INCOMPATIBILITY DOMAIN-CONTAINING PROTEIN"/>
    <property type="match status" value="1"/>
</dbReference>
<dbReference type="AlphaFoldDB" id="A0A8H6MT54"/>
<feature type="domain" description="Heterokaryon incompatibility" evidence="2">
    <location>
        <begin position="83"/>
        <end position="157"/>
    </location>
</feature>
<organism evidence="3 4">
    <name type="scientific">Colletotrichum musicola</name>
    <dbReference type="NCBI Taxonomy" id="2175873"/>
    <lineage>
        <taxon>Eukaryota</taxon>
        <taxon>Fungi</taxon>
        <taxon>Dikarya</taxon>
        <taxon>Ascomycota</taxon>
        <taxon>Pezizomycotina</taxon>
        <taxon>Sordariomycetes</taxon>
        <taxon>Hypocreomycetidae</taxon>
        <taxon>Glomerellales</taxon>
        <taxon>Glomerellaceae</taxon>
        <taxon>Colletotrichum</taxon>
        <taxon>Colletotrichum orchidearum species complex</taxon>
    </lineage>
</organism>
<dbReference type="PANTHER" id="PTHR24148">
    <property type="entry name" value="ANKYRIN REPEAT DOMAIN-CONTAINING PROTEIN 39 HOMOLOG-RELATED"/>
    <property type="match status" value="1"/>
</dbReference>
<proteinExistence type="predicted"/>
<dbReference type="OrthoDB" id="5242193at2759"/>
<dbReference type="InterPro" id="IPR052895">
    <property type="entry name" value="HetReg/Transcr_Mod"/>
</dbReference>
<gene>
    <name evidence="3" type="ORF">CMUS01_13979</name>
</gene>
<protein>
    <recommendedName>
        <fullName evidence="2">Heterokaryon incompatibility domain-containing protein</fullName>
    </recommendedName>
</protein>
<dbReference type="InterPro" id="IPR010730">
    <property type="entry name" value="HET"/>
</dbReference>
<name>A0A8H6MT54_9PEZI</name>
<evidence type="ECO:0000259" key="2">
    <source>
        <dbReference type="Pfam" id="PF06985"/>
    </source>
</evidence>
<sequence length="157" mass="17916">MHRSKFLRRRFPRTRRRRASGSVPPAGASLRRSRETTPEPVEAYIYKQLRRGDFIRYLVLASGKENDPLVCTLHESHVDDAPFKAISYVWGTSDRNNTITCDGKALKVTPNLRDALRKVRLPDRPRSLWAGSACINQDDPGERGHQVGLMSRIYSRA</sequence>
<reference evidence="3" key="1">
    <citation type="journal article" date="2020" name="Phytopathology">
        <title>Genome Sequence Resources of Colletotrichum truncatum, C. plurivorum, C. musicola, and C. sojae: Four Species Pathogenic to Soybean (Glycine max).</title>
        <authorList>
            <person name="Rogerio F."/>
            <person name="Boufleur T.R."/>
            <person name="Ciampi-Guillardi M."/>
            <person name="Sukno S.A."/>
            <person name="Thon M.R."/>
            <person name="Massola Junior N.S."/>
            <person name="Baroncelli R."/>
        </authorList>
    </citation>
    <scope>NUCLEOTIDE SEQUENCE</scope>
    <source>
        <strain evidence="3">LFN0074</strain>
    </source>
</reference>
<feature type="region of interest" description="Disordered" evidence="1">
    <location>
        <begin position="1"/>
        <end position="37"/>
    </location>
</feature>
<keyword evidence="4" id="KW-1185">Reference proteome</keyword>